<name>A0ABQ9EWQ1_TEGGR</name>
<dbReference type="Proteomes" id="UP001217089">
    <property type="component" value="Unassembled WGS sequence"/>
</dbReference>
<dbReference type="SMART" id="SM01421">
    <property type="entry name" value="DUF3480"/>
    <property type="match status" value="1"/>
</dbReference>
<gene>
    <name evidence="2" type="ORF">KUTeg_012827</name>
</gene>
<evidence type="ECO:0000259" key="1">
    <source>
        <dbReference type="SMART" id="SM01421"/>
    </source>
</evidence>
<feature type="domain" description="Smad anchor for receptor activation-like C-terminal" evidence="1">
    <location>
        <begin position="228"/>
        <end position="579"/>
    </location>
</feature>
<comment type="caution">
    <text evidence="2">The sequence shown here is derived from an EMBL/GenBank/DDBJ whole genome shotgun (WGS) entry which is preliminary data.</text>
</comment>
<organism evidence="2 3">
    <name type="scientific">Tegillarca granosa</name>
    <name type="common">Malaysian cockle</name>
    <name type="synonym">Anadara granosa</name>
    <dbReference type="NCBI Taxonomy" id="220873"/>
    <lineage>
        <taxon>Eukaryota</taxon>
        <taxon>Metazoa</taxon>
        <taxon>Spiralia</taxon>
        <taxon>Lophotrochozoa</taxon>
        <taxon>Mollusca</taxon>
        <taxon>Bivalvia</taxon>
        <taxon>Autobranchia</taxon>
        <taxon>Pteriomorphia</taxon>
        <taxon>Arcoida</taxon>
        <taxon>Arcoidea</taxon>
        <taxon>Arcidae</taxon>
        <taxon>Tegillarca</taxon>
    </lineage>
</organism>
<sequence>MRVFFGFFFNESYFIIIMMPLLGSHKKGEPKQVMFSDGIRPGGDLTELDGSDQVNRIMPRRTTRLHKKVERTPTPAEVTHQPIVRRIKTGESRKSKCLIPEGGLPPLVVSSENEGDYSLQENPNPDKFMPQIRVDCCVNRICWCFTSKGMCTVGQDEVVIVLEIIPDEKTVPRDIFCHFQCLYDEAGKGNTVSNMGHFIFNDNFLDSKDHGGMLYICPTFQCLHKLMIPSPPYVFGILLQKWEVPWAKVFPIRLLLRLGAEYRYYPCPLISVRNRKPVFFEIGHTIMNLLADFRNYQYMLPQIKGVTIHMEDKKTIINFPRNRYDELMKVVGSSNEHVMAIGASFSSDADSHLVCIQNDEGNYQTQAINIQNKPRKVTGASFVVFNGALKTSSGLKAKSSIVEDGLMVQITPDNMAALKQAMKDMVNYNIGCGSVNVPIPDEEVIIQWIEDDKNVNVGVKSPIDNLPMDGIESIHIPNATDYMGEHRVIRWTDVFFIQNEDTGSAREPVDLSLLAETLSNASCIALASHLDKLKDASLMKIGLRVTIESEKVGYEIGACGEKLPDFYMNDLDNELIPVIHSAASQTNDGAICLELIFHILN</sequence>
<protein>
    <recommendedName>
        <fullName evidence="1">Smad anchor for receptor activation-like C-terminal domain-containing protein</fullName>
    </recommendedName>
</protein>
<dbReference type="Gene3D" id="3.30.1360.220">
    <property type="entry name" value="Domain of unknown function (DUF3480), N-terminal subdomain"/>
    <property type="match status" value="1"/>
</dbReference>
<reference evidence="2 3" key="1">
    <citation type="submission" date="2022-12" db="EMBL/GenBank/DDBJ databases">
        <title>Chromosome-level genome of Tegillarca granosa.</title>
        <authorList>
            <person name="Kim J."/>
        </authorList>
    </citation>
    <scope>NUCLEOTIDE SEQUENCE [LARGE SCALE GENOMIC DNA]</scope>
    <source>
        <strain evidence="2">Teg-2019</strain>
        <tissue evidence="2">Adductor muscle</tissue>
    </source>
</reference>
<dbReference type="Pfam" id="PF11979">
    <property type="entry name" value="SARA_C"/>
    <property type="match status" value="1"/>
</dbReference>
<dbReference type="Gene3D" id="3.30.500.40">
    <property type="match status" value="1"/>
</dbReference>
<dbReference type="PANTHER" id="PTHR46319:SF3">
    <property type="entry name" value="ZINC FINGER FYVE DOMAIN-CONTAINING PROTEIN"/>
    <property type="match status" value="1"/>
</dbReference>
<accession>A0ABQ9EWQ1</accession>
<dbReference type="PANTHER" id="PTHR46319">
    <property type="entry name" value="ZINC FINGER FYVE DOMAIN-CONTAINING PROTEIN"/>
    <property type="match status" value="1"/>
</dbReference>
<evidence type="ECO:0000313" key="2">
    <source>
        <dbReference type="EMBL" id="KAJ8309620.1"/>
    </source>
</evidence>
<dbReference type="InterPro" id="IPR022557">
    <property type="entry name" value="SARA-like_C"/>
</dbReference>
<evidence type="ECO:0000313" key="3">
    <source>
        <dbReference type="Proteomes" id="UP001217089"/>
    </source>
</evidence>
<keyword evidence="3" id="KW-1185">Reference proteome</keyword>
<proteinExistence type="predicted"/>
<dbReference type="EMBL" id="JARBDR010000648">
    <property type="protein sequence ID" value="KAJ8309620.1"/>
    <property type="molecule type" value="Genomic_DNA"/>
</dbReference>